<keyword evidence="2" id="KW-1185">Reference proteome</keyword>
<organism evidence="1 2">
    <name type="scientific">Prevotella denticola CRIS 18C-A</name>
    <dbReference type="NCBI Taxonomy" id="944557"/>
    <lineage>
        <taxon>Bacteria</taxon>
        <taxon>Pseudomonadati</taxon>
        <taxon>Bacteroidota</taxon>
        <taxon>Bacteroidia</taxon>
        <taxon>Bacteroidales</taxon>
        <taxon>Prevotellaceae</taxon>
        <taxon>Prevotella</taxon>
    </lineage>
</organism>
<comment type="caution">
    <text evidence="1">The sequence shown here is derived from an EMBL/GenBank/DDBJ whole genome shotgun (WGS) entry which is preliminary data.</text>
</comment>
<name>F0H4V2_9BACT</name>
<sequence>MYLTIRQTCRKTVYRFRQQSRKVSKEPGKDNVFATQSAIPNRQGLLFPVPGTPVPRCWEQKSLPVGNNTACDVNPV</sequence>
<dbReference type="Proteomes" id="UP000003155">
    <property type="component" value="Unassembled WGS sequence"/>
</dbReference>
<evidence type="ECO:0000313" key="2">
    <source>
        <dbReference type="Proteomes" id="UP000003155"/>
    </source>
</evidence>
<gene>
    <name evidence="1" type="ORF">HMPREF9303_2051</name>
</gene>
<reference evidence="1 2" key="1">
    <citation type="submission" date="2011-02" db="EMBL/GenBank/DDBJ databases">
        <authorList>
            <person name="Durkin A.S."/>
            <person name="Madupu R."/>
            <person name="Torralba M."/>
            <person name="Gillis M."/>
            <person name="Methe B."/>
            <person name="Sutton G."/>
            <person name="Nelson K.E."/>
        </authorList>
    </citation>
    <scope>NUCLEOTIDE SEQUENCE [LARGE SCALE GENOMIC DNA]</scope>
    <source>
        <strain evidence="1 2">CRIS 18C-A</strain>
    </source>
</reference>
<dbReference type="AlphaFoldDB" id="F0H4V2"/>
<protein>
    <submittedName>
        <fullName evidence="1">Uncharacterized protein</fullName>
    </submittedName>
</protein>
<evidence type="ECO:0000313" key="1">
    <source>
        <dbReference type="EMBL" id="EGC87152.1"/>
    </source>
</evidence>
<proteinExistence type="predicted"/>
<accession>F0H4V2</accession>
<dbReference type="EMBL" id="AEXO01000022">
    <property type="protein sequence ID" value="EGC87152.1"/>
    <property type="molecule type" value="Genomic_DNA"/>
</dbReference>